<dbReference type="PROSITE" id="PS51257">
    <property type="entry name" value="PROKAR_LIPOPROTEIN"/>
    <property type="match status" value="1"/>
</dbReference>
<accession>A0A5B8YDM2</accession>
<organism evidence="2 3">
    <name type="scientific">Persicimonas caeni</name>
    <dbReference type="NCBI Taxonomy" id="2292766"/>
    <lineage>
        <taxon>Bacteria</taxon>
        <taxon>Deltaproteobacteria</taxon>
        <taxon>Bradymonadales</taxon>
        <taxon>Bradymonadaceae</taxon>
        <taxon>Persicimonas</taxon>
    </lineage>
</organism>
<proteinExistence type="predicted"/>
<evidence type="ECO:0000256" key="1">
    <source>
        <dbReference type="SAM" id="MobiDB-lite"/>
    </source>
</evidence>
<dbReference type="Proteomes" id="UP000315995">
    <property type="component" value="Chromosome"/>
</dbReference>
<feature type="region of interest" description="Disordered" evidence="1">
    <location>
        <begin position="74"/>
        <end position="98"/>
    </location>
</feature>
<sequence>MAAKTGERQSSRWWGLLGWACLVALCWGTGCHTDIGLESRRFECVSDNDCLDGWHCSPDEMVCVEGALVPSDAGDVSDTADVQPPQDASDVPDTTDVSDDVRVDAEDDAGSTCTDCVSGSYCEPSSGQCVDCLENAHCAPEEVCDGNACKRQECDSSEDCGRGQDCDPNVDGKPYCRYQSCAAEGDPCQRARLSDELIQGDFLCMPDSSSGHPDVGRCVPNVCYAARTQSVCPESTYCVRGSRDLSVLKCERSECATQGDCDRSPEPTSQCLLLTPDFGTCVPAGTLAKGDRCGLSTQSDYCEAGTLCTTAAGSRACASMCDLSDRLGCNGDVCTPRTAAVGVCLQPIGGRVYQSCSSLGSPCEEMSVCAQDPRLGGKGGNVCVPYCRMAQGDKDCQDVLVDGSATTCNPYLAPGKPDLGVCTPPCSRDGDCTVPGSACDRAAGVCRMACTTDRQCAESLSSTGWICRDGFCE</sequence>
<dbReference type="AlphaFoldDB" id="A0A4Y6PXR5"/>
<gene>
    <name evidence="2" type="ORF">FIV42_20975</name>
</gene>
<dbReference type="EMBL" id="CP041186">
    <property type="protein sequence ID" value="QDG53124.1"/>
    <property type="molecule type" value="Genomic_DNA"/>
</dbReference>
<dbReference type="RefSeq" id="WP_141199585.1">
    <property type="nucleotide sequence ID" value="NZ_CP041186.1"/>
</dbReference>
<keyword evidence="3" id="KW-1185">Reference proteome</keyword>
<protein>
    <submittedName>
        <fullName evidence="2">Uncharacterized protein</fullName>
    </submittedName>
</protein>
<reference evidence="2 3" key="1">
    <citation type="submission" date="2019-06" db="EMBL/GenBank/DDBJ databases">
        <title>Persicimonas caeni gen. nov., sp. nov., a predatory bacterium isolated from solar saltern.</title>
        <authorList>
            <person name="Wang S."/>
        </authorList>
    </citation>
    <scope>NUCLEOTIDE SEQUENCE [LARGE SCALE GENOMIC DNA]</scope>
    <source>
        <strain evidence="2 3">YN101</strain>
    </source>
</reference>
<evidence type="ECO:0000313" key="2">
    <source>
        <dbReference type="EMBL" id="QDG53124.1"/>
    </source>
</evidence>
<name>A0A4Y6PXR5_PERCE</name>
<evidence type="ECO:0000313" key="3">
    <source>
        <dbReference type="Proteomes" id="UP000315995"/>
    </source>
</evidence>
<accession>A0A4Y6PXR5</accession>